<name>A0A437QWT5_9PROT</name>
<reference evidence="2" key="1">
    <citation type="submission" date="2019-01" db="EMBL/GenBank/DDBJ databases">
        <title>Gri0909 isolated from a small marine red alga.</title>
        <authorList>
            <person name="Kim J."/>
            <person name="Jeong S.E."/>
            <person name="Jeon C.O."/>
        </authorList>
    </citation>
    <scope>NUCLEOTIDE SEQUENCE [LARGE SCALE GENOMIC DNA]</scope>
    <source>
        <strain evidence="2">Gri0909</strain>
    </source>
</reference>
<dbReference type="EMBL" id="SADE01000001">
    <property type="protein sequence ID" value="RVU38984.1"/>
    <property type="molecule type" value="Genomic_DNA"/>
</dbReference>
<sequence>MYRPSVALMFVVGVAIALPGLAFASASDCLVFGRAFDEQDVSGRILSGNIMLALNAVGICVTASPLPGKRIEQALLHGEIDGEFVRVPSYLKRVGDVAVTVDEPVVEAVGLFVSLDPSIGSVRDLGTGMLGILRGYVWQEELASAHSRVAVANNSSQLAEMLLNRRVKAILIDEYNLERFPKLEHAHRSTVAELTAYVVLHKRKAALRGAIAEAVRFYKSAGCVFEKFRGGPACGLRNPPAAGNR</sequence>
<accession>A0A437QWT5</accession>
<protein>
    <recommendedName>
        <fullName evidence="3">Transporter substrate-binding domain-containing protein</fullName>
    </recommendedName>
</protein>
<dbReference type="Proteomes" id="UP000287447">
    <property type="component" value="Unassembled WGS sequence"/>
</dbReference>
<dbReference type="AlphaFoldDB" id="A0A437QWT5"/>
<proteinExistence type="predicted"/>
<evidence type="ECO:0008006" key="3">
    <source>
        <dbReference type="Google" id="ProtNLM"/>
    </source>
</evidence>
<gene>
    <name evidence="1" type="ORF">EOI86_06915</name>
</gene>
<dbReference type="OrthoDB" id="7351274at2"/>
<organism evidence="1 2">
    <name type="scientific">Hwanghaeella grinnelliae</name>
    <dbReference type="NCBI Taxonomy" id="2500179"/>
    <lineage>
        <taxon>Bacteria</taxon>
        <taxon>Pseudomonadati</taxon>
        <taxon>Pseudomonadota</taxon>
        <taxon>Alphaproteobacteria</taxon>
        <taxon>Rhodospirillales</taxon>
        <taxon>Rhodospirillaceae</taxon>
        <taxon>Hwanghaeella</taxon>
    </lineage>
</organism>
<comment type="caution">
    <text evidence="1">The sequence shown here is derived from an EMBL/GenBank/DDBJ whole genome shotgun (WGS) entry which is preliminary data.</text>
</comment>
<keyword evidence="2" id="KW-1185">Reference proteome</keyword>
<dbReference type="SUPFAM" id="SSF53850">
    <property type="entry name" value="Periplasmic binding protein-like II"/>
    <property type="match status" value="1"/>
</dbReference>
<dbReference type="RefSeq" id="WP_127764356.1">
    <property type="nucleotide sequence ID" value="NZ_SADE01000001.1"/>
</dbReference>
<evidence type="ECO:0000313" key="2">
    <source>
        <dbReference type="Proteomes" id="UP000287447"/>
    </source>
</evidence>
<evidence type="ECO:0000313" key="1">
    <source>
        <dbReference type="EMBL" id="RVU38984.1"/>
    </source>
</evidence>